<proteinExistence type="inferred from homology"/>
<dbReference type="Gene3D" id="3.90.1150.10">
    <property type="entry name" value="Aspartate Aminotransferase, domain 1"/>
    <property type="match status" value="1"/>
</dbReference>
<sequence length="362" mass="41708">MGIKIGGEFELSVDVLKESPKNYNMLSLKKEKYISVDTGRSALYVALQEIIKKVRKREAWIPMFCCDSVVAPFIQLGFTVNYYSMGDDLRSPSKLPNSLEDITFLFINYFGKKNETIIEWLEHNRKKSTVVIEDNVQAVLSDNVGNNGDYVIYSLRKYLPQPDGALLAYNGETISPQLLEPNEQFISEKVIGKLLRGADADAETFLKLFSSSEESVDGQIKPRMMSVFSRFLFDRVNLAQVKQVRRDNWTYIQTSIKALKGNPNMLHPLYDELESEEVPLGYPIVVKNQKRDQLKHYLASYDIFCPVHWPIPMNRSRSIENYTDYQLSTSILTLPIDQRLSRKEIQYMVDKISEFYGEITNT</sequence>
<keyword evidence="3" id="KW-1185">Reference proteome</keyword>
<evidence type="ECO:0000256" key="1">
    <source>
        <dbReference type="RuleBase" id="RU004508"/>
    </source>
</evidence>
<dbReference type="InterPro" id="IPR000653">
    <property type="entry name" value="DegT/StrS_aminotransferase"/>
</dbReference>
<dbReference type="Proteomes" id="UP000241645">
    <property type="component" value="Unassembled WGS sequence"/>
</dbReference>
<comment type="caution">
    <text evidence="2">The sequence shown here is derived from an EMBL/GenBank/DDBJ whole genome shotgun (WGS) entry which is preliminary data.</text>
</comment>
<dbReference type="Pfam" id="PF01041">
    <property type="entry name" value="DegT_DnrJ_EryC1"/>
    <property type="match status" value="1"/>
</dbReference>
<evidence type="ECO:0008006" key="4">
    <source>
        <dbReference type="Google" id="ProtNLM"/>
    </source>
</evidence>
<organism evidence="2 3">
    <name type="scientific">Brevibacillus porteri</name>
    <dbReference type="NCBI Taxonomy" id="2126350"/>
    <lineage>
        <taxon>Bacteria</taxon>
        <taxon>Bacillati</taxon>
        <taxon>Bacillota</taxon>
        <taxon>Bacilli</taxon>
        <taxon>Bacillales</taxon>
        <taxon>Paenibacillaceae</taxon>
        <taxon>Brevibacillus</taxon>
    </lineage>
</organism>
<dbReference type="RefSeq" id="WP_106835153.1">
    <property type="nucleotide sequence ID" value="NZ_JARMEW010000041.1"/>
</dbReference>
<gene>
    <name evidence="2" type="ORF">C7R92_17620</name>
</gene>
<dbReference type="InterPro" id="IPR015422">
    <property type="entry name" value="PyrdxlP-dep_Trfase_small"/>
</dbReference>
<comment type="similarity">
    <text evidence="1">Belongs to the DegT/DnrJ/EryC1 family.</text>
</comment>
<dbReference type="Gene3D" id="3.40.640.10">
    <property type="entry name" value="Type I PLP-dependent aspartate aminotransferase-like (Major domain)"/>
    <property type="match status" value="1"/>
</dbReference>
<dbReference type="InterPro" id="IPR015421">
    <property type="entry name" value="PyrdxlP-dep_Trfase_major"/>
</dbReference>
<accession>A0ABX5FPJ9</accession>
<reference evidence="2 3" key="1">
    <citation type="submission" date="2018-03" db="EMBL/GenBank/DDBJ databases">
        <title>Brevisbacillus phylogenomics.</title>
        <authorList>
            <person name="Dunlap C."/>
        </authorList>
    </citation>
    <scope>NUCLEOTIDE SEQUENCE [LARGE SCALE GENOMIC DNA]</scope>
    <source>
        <strain evidence="2 3">NRRL B-41110</strain>
    </source>
</reference>
<evidence type="ECO:0000313" key="2">
    <source>
        <dbReference type="EMBL" id="PSK08470.1"/>
    </source>
</evidence>
<protein>
    <recommendedName>
        <fullName evidence="4">DegT/DnrJ/EryC1/StrS aminotransferase family protein</fullName>
    </recommendedName>
</protein>
<evidence type="ECO:0000313" key="3">
    <source>
        <dbReference type="Proteomes" id="UP000241645"/>
    </source>
</evidence>
<dbReference type="GeneID" id="95751914"/>
<dbReference type="EMBL" id="PXZO01000033">
    <property type="protein sequence ID" value="PSK08470.1"/>
    <property type="molecule type" value="Genomic_DNA"/>
</dbReference>
<dbReference type="InterPro" id="IPR015424">
    <property type="entry name" value="PyrdxlP-dep_Trfase"/>
</dbReference>
<dbReference type="SUPFAM" id="SSF53383">
    <property type="entry name" value="PLP-dependent transferases"/>
    <property type="match status" value="1"/>
</dbReference>
<name>A0ABX5FPJ9_9BACL</name>
<keyword evidence="1" id="KW-0663">Pyridoxal phosphate</keyword>